<dbReference type="Pfam" id="PF03328">
    <property type="entry name" value="HpcH_HpaI"/>
    <property type="match status" value="1"/>
</dbReference>
<dbReference type="EC" id="4.1.3.6" evidence="5"/>
<comment type="cofactor">
    <cofactor evidence="1">
        <name>Mg(2+)</name>
        <dbReference type="ChEBI" id="CHEBI:18420"/>
    </cofactor>
</comment>
<dbReference type="AlphaFoldDB" id="A0A5B8RDL3"/>
<dbReference type="GO" id="GO:0016829">
    <property type="term" value="F:lyase activity"/>
    <property type="evidence" value="ECO:0007669"/>
    <property type="project" value="UniProtKB-KW"/>
</dbReference>
<dbReference type="GO" id="GO:0006107">
    <property type="term" value="P:oxaloacetate metabolic process"/>
    <property type="evidence" value="ECO:0007669"/>
    <property type="project" value="TreeGrafter"/>
</dbReference>
<proteinExistence type="predicted"/>
<evidence type="ECO:0000256" key="2">
    <source>
        <dbReference type="ARBA" id="ARBA00022723"/>
    </source>
</evidence>
<dbReference type="InterPro" id="IPR011206">
    <property type="entry name" value="Citrate_lyase_beta/mcl1/mcl2"/>
</dbReference>
<name>A0A5B8RDL3_9ZZZZ</name>
<keyword evidence="5" id="KW-0456">Lyase</keyword>
<evidence type="ECO:0000313" key="5">
    <source>
        <dbReference type="EMBL" id="QEA07129.1"/>
    </source>
</evidence>
<dbReference type="PANTHER" id="PTHR32308">
    <property type="entry name" value="LYASE BETA SUBUNIT, PUTATIVE (AFU_ORTHOLOGUE AFUA_4G13030)-RELATED"/>
    <property type="match status" value="1"/>
</dbReference>
<dbReference type="EMBL" id="MN079205">
    <property type="protein sequence ID" value="QEA07129.1"/>
    <property type="molecule type" value="Genomic_DNA"/>
</dbReference>
<protein>
    <submittedName>
        <fullName evidence="5">Citrate lyase subunit beta</fullName>
        <ecNumber evidence="5">4.1.3.6</ecNumber>
    </submittedName>
</protein>
<organism evidence="5">
    <name type="scientific">uncultured organism</name>
    <dbReference type="NCBI Taxonomy" id="155900"/>
    <lineage>
        <taxon>unclassified sequences</taxon>
        <taxon>environmental samples</taxon>
    </lineage>
</organism>
<dbReference type="SUPFAM" id="SSF51621">
    <property type="entry name" value="Phosphoenolpyruvate/pyruvate domain"/>
    <property type="match status" value="1"/>
</dbReference>
<keyword evidence="2" id="KW-0479">Metal-binding</keyword>
<reference evidence="5" key="1">
    <citation type="submission" date="2019-06" db="EMBL/GenBank/DDBJ databases">
        <authorList>
            <person name="Murdoch R.W."/>
            <person name="Fathepure B."/>
        </authorList>
    </citation>
    <scope>NUCLEOTIDE SEQUENCE</scope>
</reference>
<dbReference type="Gene3D" id="3.20.20.60">
    <property type="entry name" value="Phosphoenolpyruvate-binding domains"/>
    <property type="match status" value="1"/>
</dbReference>
<dbReference type="PIRSF" id="PIRSF015582">
    <property type="entry name" value="Cit_lyase_B"/>
    <property type="match status" value="1"/>
</dbReference>
<evidence type="ECO:0000259" key="4">
    <source>
        <dbReference type="Pfam" id="PF03328"/>
    </source>
</evidence>
<keyword evidence="3" id="KW-0460">Magnesium</keyword>
<dbReference type="GO" id="GO:0000287">
    <property type="term" value="F:magnesium ion binding"/>
    <property type="evidence" value="ECO:0007669"/>
    <property type="project" value="TreeGrafter"/>
</dbReference>
<gene>
    <name evidence="5" type="primary">citE_1</name>
    <name evidence="5" type="ORF">KBTEX_03474</name>
</gene>
<dbReference type="PANTHER" id="PTHR32308:SF0">
    <property type="entry name" value="HPCH_HPAI ALDOLASE_CITRATE LYASE DOMAIN-CONTAINING PROTEIN"/>
    <property type="match status" value="1"/>
</dbReference>
<feature type="domain" description="HpcH/HpaI aldolase/citrate lyase" evidence="4">
    <location>
        <begin position="8"/>
        <end position="226"/>
    </location>
</feature>
<accession>A0A5B8RDL3</accession>
<evidence type="ECO:0000256" key="3">
    <source>
        <dbReference type="ARBA" id="ARBA00022842"/>
    </source>
</evidence>
<dbReference type="InterPro" id="IPR015813">
    <property type="entry name" value="Pyrv/PenolPyrv_kinase-like_dom"/>
</dbReference>
<sequence length="288" mass="29741">MTQWPGWRSLLFVPADNERLLEKAGRRGADACILDLEDAVAPGRRPAARAALPEAVARLAADGVAVLVRVNAGTRAQVHDLEAAVGPSLAGIVLPKVEHAHEPVVTDGILTDLETERGLEPGGVPVIGMIESARGLLAAGELAAATPRLAALALGPEDLALDLGGTPGAAVLTEPARRVAWAARAAGIEAIGFPGSIGNYTDPGRLAAELETAQGLGFSGALCIHPAQIEPVHAAFAVSGADLDWARRVVDAAPSDGAVFSVDGRMVDRPVLLRARALLARGERQRAR</sequence>
<dbReference type="InterPro" id="IPR005000">
    <property type="entry name" value="Aldolase/citrate-lyase_domain"/>
</dbReference>
<dbReference type="InterPro" id="IPR040442">
    <property type="entry name" value="Pyrv_kinase-like_dom_sf"/>
</dbReference>
<evidence type="ECO:0000256" key="1">
    <source>
        <dbReference type="ARBA" id="ARBA00001946"/>
    </source>
</evidence>